<evidence type="ECO:0000256" key="1">
    <source>
        <dbReference type="SAM" id="MobiDB-lite"/>
    </source>
</evidence>
<proteinExistence type="predicted"/>
<name>A0A7D4SNK1_9GAMM</name>
<dbReference type="AlphaFoldDB" id="A0A7D4SNK1"/>
<organism evidence="2 3">
    <name type="scientific">Thiomicrorhabdus xiamenensis</name>
    <dbReference type="NCBI Taxonomy" id="2739063"/>
    <lineage>
        <taxon>Bacteria</taxon>
        <taxon>Pseudomonadati</taxon>
        <taxon>Pseudomonadota</taxon>
        <taxon>Gammaproteobacteria</taxon>
        <taxon>Thiotrichales</taxon>
        <taxon>Piscirickettsiaceae</taxon>
        <taxon>Thiomicrorhabdus</taxon>
    </lineage>
</organism>
<gene>
    <name evidence="2" type="ORF">HQN79_08375</name>
</gene>
<evidence type="ECO:0000313" key="3">
    <source>
        <dbReference type="Proteomes" id="UP000504724"/>
    </source>
</evidence>
<keyword evidence="3" id="KW-1185">Reference proteome</keyword>
<dbReference type="EMBL" id="CP054020">
    <property type="protein sequence ID" value="QKI89581.1"/>
    <property type="molecule type" value="Genomic_DNA"/>
</dbReference>
<dbReference type="RefSeq" id="WP_173285535.1">
    <property type="nucleotide sequence ID" value="NZ_CP054020.1"/>
</dbReference>
<reference evidence="2 3" key="1">
    <citation type="submission" date="2020-05" db="EMBL/GenBank/DDBJ databases">
        <title>Thiomicrorhabdus sediminis sp.nov. and Thiomicrorhabdus xiamenensis sp.nov., novel sulfur-oxidizing bacteria isolated from coastal sediment.</title>
        <authorList>
            <person name="Liu X."/>
        </authorList>
    </citation>
    <scope>NUCLEOTIDE SEQUENCE [LARGE SCALE GENOMIC DNA]</scope>
    <source>
        <strain evidence="2 3">G2</strain>
    </source>
</reference>
<accession>A0A7D4SNK1</accession>
<protein>
    <submittedName>
        <fullName evidence="2">Uncharacterized protein</fullName>
    </submittedName>
</protein>
<feature type="region of interest" description="Disordered" evidence="1">
    <location>
        <begin position="20"/>
        <end position="40"/>
    </location>
</feature>
<sequence length="84" mass="9906">MPKLLHARIEEKKEISCCTEERHKKKNADPQKGDEKRISAKGKLLPKLDYKTLSTQSPEDLAIKSLKIHKFKSILRQRMFKRFN</sequence>
<feature type="compositionally biased region" description="Basic and acidic residues" evidence="1">
    <location>
        <begin position="20"/>
        <end position="38"/>
    </location>
</feature>
<dbReference type="Proteomes" id="UP000504724">
    <property type="component" value="Chromosome"/>
</dbReference>
<dbReference type="KEGG" id="txa:HQN79_08375"/>
<evidence type="ECO:0000313" key="2">
    <source>
        <dbReference type="EMBL" id="QKI89581.1"/>
    </source>
</evidence>